<dbReference type="InterPro" id="IPR000238">
    <property type="entry name" value="RbfA"/>
</dbReference>
<dbReference type="PANTHER" id="PTHR33515:SF1">
    <property type="entry name" value="RIBOSOME-BINDING FACTOR A, CHLOROPLASTIC-RELATED"/>
    <property type="match status" value="1"/>
</dbReference>
<organism evidence="3 4">
    <name type="scientific">Desulfonatronospira thiodismutans ASO3-1</name>
    <dbReference type="NCBI Taxonomy" id="555779"/>
    <lineage>
        <taxon>Bacteria</taxon>
        <taxon>Pseudomonadati</taxon>
        <taxon>Thermodesulfobacteriota</taxon>
        <taxon>Desulfovibrionia</taxon>
        <taxon>Desulfovibrionales</taxon>
        <taxon>Desulfonatronovibrionaceae</taxon>
        <taxon>Desulfonatronospira</taxon>
    </lineage>
</organism>
<evidence type="ECO:0000313" key="3">
    <source>
        <dbReference type="EMBL" id="EFI36272.1"/>
    </source>
</evidence>
<evidence type="ECO:0000313" key="4">
    <source>
        <dbReference type="Proteomes" id="UP000005496"/>
    </source>
</evidence>
<dbReference type="Pfam" id="PF02033">
    <property type="entry name" value="RBFA"/>
    <property type="match status" value="1"/>
</dbReference>
<dbReference type="InterPro" id="IPR023799">
    <property type="entry name" value="RbfA_dom_sf"/>
</dbReference>
<dbReference type="Proteomes" id="UP000005496">
    <property type="component" value="Unassembled WGS sequence"/>
</dbReference>
<keyword evidence="4" id="KW-1185">Reference proteome</keyword>
<dbReference type="PROSITE" id="PS01319">
    <property type="entry name" value="RBFA"/>
    <property type="match status" value="1"/>
</dbReference>
<comment type="caution">
    <text evidence="3">The sequence shown here is derived from an EMBL/GenBank/DDBJ whole genome shotgun (WGS) entry which is preliminary data.</text>
</comment>
<keyword evidence="1 2" id="KW-0690">Ribosome biogenesis</keyword>
<gene>
    <name evidence="2" type="primary">rbfA</name>
    <name evidence="3" type="ORF">Dthio_PD3735</name>
</gene>
<dbReference type="SUPFAM" id="SSF89919">
    <property type="entry name" value="Ribosome-binding factor A, RbfA"/>
    <property type="match status" value="1"/>
</dbReference>
<dbReference type="Gene3D" id="3.30.300.20">
    <property type="match status" value="1"/>
</dbReference>
<dbReference type="PANTHER" id="PTHR33515">
    <property type="entry name" value="RIBOSOME-BINDING FACTOR A, CHLOROPLASTIC-RELATED"/>
    <property type="match status" value="1"/>
</dbReference>
<dbReference type="OrthoDB" id="307788at2"/>
<dbReference type="InterPro" id="IPR020053">
    <property type="entry name" value="Ribosome-bd_factorA_CS"/>
</dbReference>
<dbReference type="eggNOG" id="COG0858">
    <property type="taxonomic scope" value="Bacteria"/>
</dbReference>
<sequence length="109" mass="12561">MQPATSRRATRMADSIMRELGRIIVEEARDPRLNLVTITGVLMNKDLSIARVMYTHIQGPSPELEKALGSARGFLRSSLGQNLKMRYVPELRFEWDTYLQEMVYDSRSQ</sequence>
<comment type="function">
    <text evidence="2">One of several proteins that assist in the late maturation steps of the functional core of the 30S ribosomal subunit. Associates with free 30S ribosomal subunits (but not with 30S subunits that are part of 70S ribosomes or polysomes). Required for efficient processing of 16S rRNA. May interact with the 5'-terminal helix region of 16S rRNA.</text>
</comment>
<dbReference type="RefSeq" id="WP_008869391.1">
    <property type="nucleotide sequence ID" value="NZ_ACJN02000001.1"/>
</dbReference>
<dbReference type="EMBL" id="ACJN02000001">
    <property type="protein sequence ID" value="EFI36272.1"/>
    <property type="molecule type" value="Genomic_DNA"/>
</dbReference>
<dbReference type="AlphaFoldDB" id="D6SK69"/>
<dbReference type="GO" id="GO:0005829">
    <property type="term" value="C:cytosol"/>
    <property type="evidence" value="ECO:0007669"/>
    <property type="project" value="TreeGrafter"/>
</dbReference>
<dbReference type="NCBIfam" id="TIGR00082">
    <property type="entry name" value="rbfA"/>
    <property type="match status" value="1"/>
</dbReference>
<reference evidence="3" key="1">
    <citation type="submission" date="2010-05" db="EMBL/GenBank/DDBJ databases">
        <title>The draft genome of Desulfonatronospira thiodismutans ASO3-1.</title>
        <authorList>
            <consortium name="US DOE Joint Genome Institute (JGI-PGF)"/>
            <person name="Lucas S."/>
            <person name="Copeland A."/>
            <person name="Lapidus A."/>
            <person name="Cheng J.-F."/>
            <person name="Bruce D."/>
            <person name="Goodwin L."/>
            <person name="Pitluck S."/>
            <person name="Chertkov O."/>
            <person name="Brettin T."/>
            <person name="Detter J.C."/>
            <person name="Han C."/>
            <person name="Land M.L."/>
            <person name="Hauser L."/>
            <person name="Kyrpides N."/>
            <person name="Mikhailova N."/>
            <person name="Muyzer G."/>
            <person name="Woyke T."/>
        </authorList>
    </citation>
    <scope>NUCLEOTIDE SEQUENCE [LARGE SCALE GENOMIC DNA]</scope>
    <source>
        <strain evidence="3">ASO3-1</strain>
    </source>
</reference>
<evidence type="ECO:0000256" key="1">
    <source>
        <dbReference type="ARBA" id="ARBA00022517"/>
    </source>
</evidence>
<comment type="similarity">
    <text evidence="2">Belongs to the RbfA family.</text>
</comment>
<dbReference type="GO" id="GO:0030490">
    <property type="term" value="P:maturation of SSU-rRNA"/>
    <property type="evidence" value="ECO:0007669"/>
    <property type="project" value="UniProtKB-UniRule"/>
</dbReference>
<accession>D6SK69</accession>
<dbReference type="HAMAP" id="MF_00003">
    <property type="entry name" value="RbfA"/>
    <property type="match status" value="1"/>
</dbReference>
<comment type="subunit">
    <text evidence="2">Monomer. Binds 30S ribosomal subunits, but not 50S ribosomal subunits or 70S ribosomes.</text>
</comment>
<protein>
    <recommendedName>
        <fullName evidence="2">Ribosome-binding factor A</fullName>
    </recommendedName>
</protein>
<dbReference type="GO" id="GO:0043024">
    <property type="term" value="F:ribosomal small subunit binding"/>
    <property type="evidence" value="ECO:0007669"/>
    <property type="project" value="TreeGrafter"/>
</dbReference>
<proteinExistence type="inferred from homology"/>
<keyword evidence="2" id="KW-0963">Cytoplasm</keyword>
<name>D6SK69_9BACT</name>
<evidence type="ECO:0000256" key="2">
    <source>
        <dbReference type="HAMAP-Rule" id="MF_00003"/>
    </source>
</evidence>
<dbReference type="InterPro" id="IPR015946">
    <property type="entry name" value="KH_dom-like_a/b"/>
</dbReference>
<comment type="subcellular location">
    <subcellularLocation>
        <location evidence="2">Cytoplasm</location>
    </subcellularLocation>
</comment>